<dbReference type="InterPro" id="IPR045499">
    <property type="entry name" value="DUF6492"/>
</dbReference>
<dbReference type="RefSeq" id="WP_313873083.1">
    <property type="nucleotide sequence ID" value="NZ_JAVBIK010000001.1"/>
</dbReference>
<proteinExistence type="predicted"/>
<protein>
    <submittedName>
        <fullName evidence="1">DUF6492 family protein</fullName>
    </submittedName>
</protein>
<dbReference type="Proteomes" id="UP001321700">
    <property type="component" value="Unassembled WGS sequence"/>
</dbReference>
<sequence length="295" mass="34441">MITFALYCKSYRVDVKRAKRLALTVEKYNVDTIPFYISCPQADLPIFREYLSGLSVKLITDEEIILSNPVHSLDKVNAIPGHLSQQIIKSEFWRLGFAEAYLCLDSDCQFIRPFHLSEFLDTSGTPYTVVDECREILLPAVSLRKQKVIDNFYKESFQVQQAFERTGKHYNFGPNCPVWHRDVWMSLDESFIKPRDTSFAQLIVEHPIEMRWYGEALLKYGAIKLLPSQPFFKMYAYAWQLRRDRAEGLVEEDLAQFYCGVTYQSAWEREMDWPSEGGNLASRLGRRLRRSLGRT</sequence>
<reference evidence="1 2" key="1">
    <citation type="submission" date="2023-08" db="EMBL/GenBank/DDBJ databases">
        <title>Rhodoferax potami sp. nov. and Rhodoferax mekongensis sp. nov., isolated from the Mekong River in Thailand.</title>
        <authorList>
            <person name="Kitikhun S."/>
            <person name="Charoenyingcharoen P."/>
            <person name="Siriarchawattana P."/>
            <person name="Likhitrattanapisal S."/>
            <person name="Nilsakha T."/>
            <person name="Chanpet A."/>
            <person name="Rattanawaree P."/>
            <person name="Ingsriswang S."/>
        </authorList>
    </citation>
    <scope>NUCLEOTIDE SEQUENCE [LARGE SCALE GENOMIC DNA]</scope>
    <source>
        <strain evidence="1 2">TBRC 17660</strain>
    </source>
</reference>
<keyword evidence="2" id="KW-1185">Reference proteome</keyword>
<evidence type="ECO:0000313" key="2">
    <source>
        <dbReference type="Proteomes" id="UP001321700"/>
    </source>
</evidence>
<dbReference type="Pfam" id="PF20102">
    <property type="entry name" value="DUF6492"/>
    <property type="match status" value="1"/>
</dbReference>
<comment type="caution">
    <text evidence="1">The sequence shown here is derived from an EMBL/GenBank/DDBJ whole genome shotgun (WGS) entry which is preliminary data.</text>
</comment>
<gene>
    <name evidence="1" type="ORF">RAE19_00535</name>
</gene>
<evidence type="ECO:0000313" key="1">
    <source>
        <dbReference type="EMBL" id="MDT7517242.1"/>
    </source>
</evidence>
<name>A0ABU3KHM6_9BURK</name>
<dbReference type="EMBL" id="JAVBIK010000001">
    <property type="protein sequence ID" value="MDT7517242.1"/>
    <property type="molecule type" value="Genomic_DNA"/>
</dbReference>
<organism evidence="1 2">
    <name type="scientific">Rhodoferax potami</name>
    <dbReference type="NCBI Taxonomy" id="3068338"/>
    <lineage>
        <taxon>Bacteria</taxon>
        <taxon>Pseudomonadati</taxon>
        <taxon>Pseudomonadota</taxon>
        <taxon>Betaproteobacteria</taxon>
        <taxon>Burkholderiales</taxon>
        <taxon>Comamonadaceae</taxon>
        <taxon>Rhodoferax</taxon>
    </lineage>
</organism>
<accession>A0ABU3KHM6</accession>